<dbReference type="EMBL" id="JBJQOH010000006">
    <property type="protein sequence ID" value="KAL3684499.1"/>
    <property type="molecule type" value="Genomic_DNA"/>
</dbReference>
<evidence type="ECO:0000313" key="3">
    <source>
        <dbReference type="Proteomes" id="UP001633002"/>
    </source>
</evidence>
<proteinExistence type="predicted"/>
<evidence type="ECO:0000259" key="1">
    <source>
        <dbReference type="Pfam" id="PF12697"/>
    </source>
</evidence>
<dbReference type="Pfam" id="PF12697">
    <property type="entry name" value="Abhydrolase_6"/>
    <property type="match status" value="1"/>
</dbReference>
<gene>
    <name evidence="2" type="ORF">R1sor_002521</name>
</gene>
<keyword evidence="3" id="KW-1185">Reference proteome</keyword>
<evidence type="ECO:0000313" key="2">
    <source>
        <dbReference type="EMBL" id="KAL3684499.1"/>
    </source>
</evidence>
<dbReference type="SUPFAM" id="SSF53474">
    <property type="entry name" value="alpha/beta-Hydrolases"/>
    <property type="match status" value="1"/>
</dbReference>
<dbReference type="InterPro" id="IPR000073">
    <property type="entry name" value="AB_hydrolase_1"/>
</dbReference>
<reference evidence="2 3" key="1">
    <citation type="submission" date="2024-09" db="EMBL/GenBank/DDBJ databases">
        <title>Chromosome-scale assembly of Riccia sorocarpa.</title>
        <authorList>
            <person name="Paukszto L."/>
        </authorList>
    </citation>
    <scope>NUCLEOTIDE SEQUENCE [LARGE SCALE GENOMIC DNA]</scope>
    <source>
        <strain evidence="2">LP-2024</strain>
        <tissue evidence="2">Aerial parts of the thallus</tissue>
    </source>
</reference>
<organism evidence="2 3">
    <name type="scientific">Riccia sorocarpa</name>
    <dbReference type="NCBI Taxonomy" id="122646"/>
    <lineage>
        <taxon>Eukaryota</taxon>
        <taxon>Viridiplantae</taxon>
        <taxon>Streptophyta</taxon>
        <taxon>Embryophyta</taxon>
        <taxon>Marchantiophyta</taxon>
        <taxon>Marchantiopsida</taxon>
        <taxon>Marchantiidae</taxon>
        <taxon>Marchantiales</taxon>
        <taxon>Ricciaceae</taxon>
        <taxon>Riccia</taxon>
    </lineage>
</organism>
<dbReference type="AlphaFoldDB" id="A0ABD3H542"/>
<dbReference type="InterPro" id="IPR029058">
    <property type="entry name" value="AB_hydrolase_fold"/>
</dbReference>
<accession>A0ABD3H542</accession>
<dbReference type="PANTHER" id="PTHR10992">
    <property type="entry name" value="METHYLESTERASE FAMILY MEMBER"/>
    <property type="match status" value="1"/>
</dbReference>
<dbReference type="PANTHER" id="PTHR10992:SF1086">
    <property type="entry name" value="AB HYDROLASE-1 DOMAIN-CONTAINING PROTEIN"/>
    <property type="match status" value="1"/>
</dbReference>
<dbReference type="InterPro" id="IPR045889">
    <property type="entry name" value="MES/HNL"/>
</dbReference>
<feature type="domain" description="AB hydrolase-1" evidence="1">
    <location>
        <begin position="13"/>
        <end position="253"/>
    </location>
</feature>
<sequence length="262" mass="28808">MFSQDYERGKPEVVLVHGANAGAWCWFKVQAALEEKGYKVTALDLLGMGRDRTPTDQITSVATFAKPLIDYLANVSNKVILVGHSLGGISISFAMELLPQKISKAVFVTACMPRNNQSASDTFPPDLFPGLLSSGVVLLNYGNGPSSLPTSFSVNLSSVAEYILNESPKELVVLGLSLLGSNPYAPLVEPLMLTKEKYGSVRRFFIVAGKDRLFDPDTYQKPMIEENGPVEQVFYLKGSDHCVFFSKPKEFTELLIHITEIH</sequence>
<dbReference type="Gene3D" id="3.40.50.1820">
    <property type="entry name" value="alpha/beta hydrolase"/>
    <property type="match status" value="1"/>
</dbReference>
<protein>
    <recommendedName>
        <fullName evidence="1">AB hydrolase-1 domain-containing protein</fullName>
    </recommendedName>
</protein>
<dbReference type="Proteomes" id="UP001633002">
    <property type="component" value="Unassembled WGS sequence"/>
</dbReference>
<comment type="caution">
    <text evidence="2">The sequence shown here is derived from an EMBL/GenBank/DDBJ whole genome shotgun (WGS) entry which is preliminary data.</text>
</comment>
<name>A0ABD3H542_9MARC</name>